<dbReference type="Pfam" id="PF10604">
    <property type="entry name" value="Polyketide_cyc2"/>
    <property type="match status" value="1"/>
</dbReference>
<dbReference type="InterPro" id="IPR023393">
    <property type="entry name" value="START-like_dom_sf"/>
</dbReference>
<dbReference type="SUPFAM" id="SSF55961">
    <property type="entry name" value="Bet v1-like"/>
    <property type="match status" value="1"/>
</dbReference>
<dbReference type="Gene3D" id="3.30.530.20">
    <property type="match status" value="1"/>
</dbReference>
<protein>
    <submittedName>
        <fullName evidence="1">SRPBCC family protein</fullName>
    </submittedName>
</protein>
<dbReference type="AlphaFoldDB" id="A0A4Q7IX44"/>
<organism evidence="1 2">
    <name type="scientific">Amycolatopsis suaedae</name>
    <dbReference type="NCBI Taxonomy" id="2510978"/>
    <lineage>
        <taxon>Bacteria</taxon>
        <taxon>Bacillati</taxon>
        <taxon>Actinomycetota</taxon>
        <taxon>Actinomycetes</taxon>
        <taxon>Pseudonocardiales</taxon>
        <taxon>Pseudonocardiaceae</taxon>
        <taxon>Amycolatopsis</taxon>
    </lineage>
</organism>
<dbReference type="Proteomes" id="UP000292003">
    <property type="component" value="Unassembled WGS sequence"/>
</dbReference>
<gene>
    <name evidence="1" type="ORF">EWH70_33445</name>
</gene>
<sequence length="144" mass="15147">MGQVDAVAEIAAPPEKVWAEFSNPNNFENWLTIHSKWKGAVPAEFSKGAQASQVVTMLGMPNTITWTVDEFDAPKRLVISGVGMAGVRCTFTLSVEAGEGGGSTATIVAAFEGQMIVGAMGKAVEKDAKKQLDASLEKFAALVS</sequence>
<comment type="caution">
    <text evidence="1">The sequence shown here is derived from an EMBL/GenBank/DDBJ whole genome shotgun (WGS) entry which is preliminary data.</text>
</comment>
<evidence type="ECO:0000313" key="1">
    <source>
        <dbReference type="EMBL" id="RZQ59500.1"/>
    </source>
</evidence>
<proteinExistence type="predicted"/>
<accession>A0A4Q7IX44</accession>
<dbReference type="OrthoDB" id="3681637at2"/>
<dbReference type="CDD" id="cd07812">
    <property type="entry name" value="SRPBCC"/>
    <property type="match status" value="1"/>
</dbReference>
<dbReference type="EMBL" id="SFCC01000023">
    <property type="protein sequence ID" value="RZQ59500.1"/>
    <property type="molecule type" value="Genomic_DNA"/>
</dbReference>
<dbReference type="RefSeq" id="WP_130479598.1">
    <property type="nucleotide sequence ID" value="NZ_SFCC01000023.1"/>
</dbReference>
<keyword evidence="2" id="KW-1185">Reference proteome</keyword>
<dbReference type="InterPro" id="IPR019587">
    <property type="entry name" value="Polyketide_cyclase/dehydratase"/>
</dbReference>
<evidence type="ECO:0000313" key="2">
    <source>
        <dbReference type="Proteomes" id="UP000292003"/>
    </source>
</evidence>
<reference evidence="1 2" key="1">
    <citation type="submission" date="2019-02" db="EMBL/GenBank/DDBJ databases">
        <title>Draft genome sequence of Amycolatopsis sp. 8-3EHSu isolated from roots of Suaeda maritima.</title>
        <authorList>
            <person name="Duangmal K."/>
            <person name="Chantavorakit T."/>
        </authorList>
    </citation>
    <scope>NUCLEOTIDE SEQUENCE [LARGE SCALE GENOMIC DNA]</scope>
    <source>
        <strain evidence="1 2">8-3EHSu</strain>
    </source>
</reference>
<name>A0A4Q7IX44_9PSEU</name>